<feature type="non-terminal residue" evidence="6">
    <location>
        <position position="221"/>
    </location>
</feature>
<keyword evidence="1" id="KW-0808">Transferase</keyword>
<dbReference type="InterPro" id="IPR049551">
    <property type="entry name" value="PKS_DH_C"/>
</dbReference>
<feature type="domain" description="PKS/mFAS DH" evidence="5">
    <location>
        <begin position="1"/>
        <end position="221"/>
    </location>
</feature>
<evidence type="ECO:0000313" key="7">
    <source>
        <dbReference type="Proteomes" id="UP000297948"/>
    </source>
</evidence>
<dbReference type="Gene3D" id="3.10.129.110">
    <property type="entry name" value="Polyketide synthase dehydratase"/>
    <property type="match status" value="1"/>
</dbReference>
<dbReference type="Proteomes" id="UP000297948">
    <property type="component" value="Unassembled WGS sequence"/>
</dbReference>
<evidence type="ECO:0000256" key="1">
    <source>
        <dbReference type="ARBA" id="ARBA00022679"/>
    </source>
</evidence>
<dbReference type="Pfam" id="PF14765">
    <property type="entry name" value="PS-DH"/>
    <property type="match status" value="1"/>
</dbReference>
<feature type="region of interest" description="N-terminal hotdog fold" evidence="3">
    <location>
        <begin position="1"/>
        <end position="36"/>
    </location>
</feature>
<organism evidence="6 7">
    <name type="scientific">Streptomyces palmae</name>
    <dbReference type="NCBI Taxonomy" id="1701085"/>
    <lineage>
        <taxon>Bacteria</taxon>
        <taxon>Bacillati</taxon>
        <taxon>Actinomycetota</taxon>
        <taxon>Actinomycetes</taxon>
        <taxon>Kitasatosporales</taxon>
        <taxon>Streptomycetaceae</taxon>
        <taxon>Streptomyces</taxon>
    </lineage>
</organism>
<sequence length="221" mass="22782">RTLEIHSRPHPAPAEPGEPSWTRHATGHLGTARSGDSGHPGAQEPDGSVDAGAPRSGDTHPVGGHPGAPRCEDGGAPDRTLAQWPPAGATPLDLTTAYPALAATGYHYGPHFQGLTAAWRTDDALYAEVRLPAELHPDAGAFALHPALLDAALHPLVLTQTDGSPTAPRIPFSLARVRLHATGATVLRVRLITAPDGTTALTAADTTGAPVLTLGSLTLRE</sequence>
<protein>
    <recommendedName>
        <fullName evidence="5">PKS/mFAS DH domain-containing protein</fullName>
    </recommendedName>
</protein>
<dbReference type="PANTHER" id="PTHR43775">
    <property type="entry name" value="FATTY ACID SYNTHASE"/>
    <property type="match status" value="1"/>
</dbReference>
<evidence type="ECO:0000256" key="4">
    <source>
        <dbReference type="SAM" id="MobiDB-lite"/>
    </source>
</evidence>
<feature type="non-terminal residue" evidence="6">
    <location>
        <position position="1"/>
    </location>
</feature>
<dbReference type="InterPro" id="IPR042104">
    <property type="entry name" value="PKS_dehydratase_sf"/>
</dbReference>
<dbReference type="InterPro" id="IPR049900">
    <property type="entry name" value="PKS_mFAS_DH"/>
</dbReference>
<dbReference type="InterPro" id="IPR050091">
    <property type="entry name" value="PKS_NRPS_Biosynth_Enz"/>
</dbReference>
<comment type="caution">
    <text evidence="3">Lacks conserved residue(s) required for the propagation of feature annotation.</text>
</comment>
<dbReference type="EMBL" id="SRID01000783">
    <property type="protein sequence ID" value="TGA81939.1"/>
    <property type="molecule type" value="Genomic_DNA"/>
</dbReference>
<feature type="region of interest" description="C-terminal hotdog fold" evidence="3">
    <location>
        <begin position="89"/>
        <end position="221"/>
    </location>
</feature>
<dbReference type="GO" id="GO:0006633">
    <property type="term" value="P:fatty acid biosynthetic process"/>
    <property type="evidence" value="ECO:0007669"/>
    <property type="project" value="TreeGrafter"/>
</dbReference>
<reference evidence="6 7" key="1">
    <citation type="submission" date="2019-03" db="EMBL/GenBank/DDBJ databases">
        <authorList>
            <person name="Gonzalez-Pimentel J.L."/>
        </authorList>
    </citation>
    <scope>NUCLEOTIDE SEQUENCE [LARGE SCALE GENOMIC DNA]</scope>
    <source>
        <strain evidence="6 7">JCM 31289</strain>
    </source>
</reference>
<proteinExistence type="predicted"/>
<keyword evidence="2" id="KW-0511">Multifunctional enzyme</keyword>
<keyword evidence="7" id="KW-1185">Reference proteome</keyword>
<dbReference type="AlphaFoldDB" id="A0A4Z0FLI0"/>
<name>A0A4Z0FLI0_9ACTN</name>
<dbReference type="RefSeq" id="WP_209446834.1">
    <property type="nucleotide sequence ID" value="NZ_SRID01000783.1"/>
</dbReference>
<evidence type="ECO:0000256" key="2">
    <source>
        <dbReference type="ARBA" id="ARBA00023268"/>
    </source>
</evidence>
<gene>
    <name evidence="6" type="ORF">E4099_32640</name>
</gene>
<evidence type="ECO:0000259" key="5">
    <source>
        <dbReference type="PROSITE" id="PS52019"/>
    </source>
</evidence>
<feature type="region of interest" description="Disordered" evidence="4">
    <location>
        <begin position="1"/>
        <end position="88"/>
    </location>
</feature>
<comment type="caution">
    <text evidence="6">The sequence shown here is derived from an EMBL/GenBank/DDBJ whole genome shotgun (WGS) entry which is preliminary data.</text>
</comment>
<evidence type="ECO:0000313" key="6">
    <source>
        <dbReference type="EMBL" id="TGA81939.1"/>
    </source>
</evidence>
<dbReference type="GO" id="GO:0004312">
    <property type="term" value="F:fatty acid synthase activity"/>
    <property type="evidence" value="ECO:0007669"/>
    <property type="project" value="TreeGrafter"/>
</dbReference>
<accession>A0A4Z0FLI0</accession>
<evidence type="ECO:0000256" key="3">
    <source>
        <dbReference type="PROSITE-ProRule" id="PRU01363"/>
    </source>
</evidence>
<dbReference type="PANTHER" id="PTHR43775:SF51">
    <property type="entry name" value="INACTIVE PHENOLPHTHIOCEROL SYNTHESIS POLYKETIDE SYNTHASE TYPE I PKS1-RELATED"/>
    <property type="match status" value="1"/>
</dbReference>
<dbReference type="PROSITE" id="PS52019">
    <property type="entry name" value="PKS_MFAS_DH"/>
    <property type="match status" value="1"/>
</dbReference>